<organism evidence="7 8">
    <name type="scientific">Acidiphilium acidophilum</name>
    <name type="common">Thiobacillus acidophilus</name>
    <dbReference type="NCBI Taxonomy" id="76588"/>
    <lineage>
        <taxon>Bacteria</taxon>
        <taxon>Pseudomonadati</taxon>
        <taxon>Pseudomonadota</taxon>
        <taxon>Alphaproteobacteria</taxon>
        <taxon>Acetobacterales</taxon>
        <taxon>Acidocellaceae</taxon>
        <taxon>Acidiphilium</taxon>
    </lineage>
</organism>
<dbReference type="AlphaFoldDB" id="A0AAW9DVM4"/>
<feature type="transmembrane region" description="Helical" evidence="6">
    <location>
        <begin position="6"/>
        <end position="24"/>
    </location>
</feature>
<sequence length="182" mass="19147">MRDPIAIGLFGFAVPLFILGAMFYGSVPMAGLGSELAICFSFGAAAMFVGGFLTFQMPNSYVATVFFTYGAFFLALGITGADGSLAMTMKSSPQLLSVWFSLMAVITVIFMLAAFRLNVALVIMFGVLAAAFILFVVGDVKLAAMLFMVDAVIGFYLGAVHIINPVMGHALLPVGSLARKAA</sequence>
<dbReference type="PANTHER" id="PTHR31123">
    <property type="entry name" value="ACCUMULATION OF DYADS PROTEIN 2-RELATED"/>
    <property type="match status" value="1"/>
</dbReference>
<evidence type="ECO:0000313" key="8">
    <source>
        <dbReference type="Proteomes" id="UP001279553"/>
    </source>
</evidence>
<comment type="subcellular location">
    <subcellularLocation>
        <location evidence="1">Membrane</location>
        <topology evidence="1">Multi-pass membrane protein</topology>
    </subcellularLocation>
</comment>
<dbReference type="Pfam" id="PF01184">
    <property type="entry name" value="Gpr1_Fun34_YaaH"/>
    <property type="match status" value="1"/>
</dbReference>
<evidence type="ECO:0000256" key="2">
    <source>
        <dbReference type="ARBA" id="ARBA00005587"/>
    </source>
</evidence>
<feature type="transmembrane region" description="Helical" evidence="6">
    <location>
        <begin position="61"/>
        <end position="83"/>
    </location>
</feature>
<evidence type="ECO:0000313" key="7">
    <source>
        <dbReference type="EMBL" id="MDX5932738.1"/>
    </source>
</evidence>
<proteinExistence type="inferred from homology"/>
<gene>
    <name evidence="7" type="ORF">SIL87_18455</name>
</gene>
<evidence type="ECO:0000256" key="6">
    <source>
        <dbReference type="SAM" id="Phobius"/>
    </source>
</evidence>
<feature type="transmembrane region" description="Helical" evidence="6">
    <location>
        <begin position="119"/>
        <end position="137"/>
    </location>
</feature>
<dbReference type="GO" id="GO:0015123">
    <property type="term" value="F:acetate transmembrane transporter activity"/>
    <property type="evidence" value="ECO:0007669"/>
    <property type="project" value="TreeGrafter"/>
</dbReference>
<keyword evidence="8" id="KW-1185">Reference proteome</keyword>
<evidence type="ECO:0000256" key="1">
    <source>
        <dbReference type="ARBA" id="ARBA00004141"/>
    </source>
</evidence>
<reference evidence="7 8" key="1">
    <citation type="submission" date="2023-11" db="EMBL/GenBank/DDBJ databases">
        <title>MicrobeMod: A computational toolkit for identifying prokaryotic methylation and restriction-modification with nanopore sequencing.</title>
        <authorList>
            <person name="Crits-Christoph A."/>
            <person name="Kang S.C."/>
            <person name="Lee H."/>
            <person name="Ostrov N."/>
        </authorList>
    </citation>
    <scope>NUCLEOTIDE SEQUENCE [LARGE SCALE GENOMIC DNA]</scope>
    <source>
        <strain evidence="7 8">DSMZ 700</strain>
    </source>
</reference>
<dbReference type="InterPro" id="IPR000791">
    <property type="entry name" value="Gpr1/Fun34/SatP-like"/>
</dbReference>
<keyword evidence="5 6" id="KW-0472">Membrane</keyword>
<dbReference type="EMBL" id="JAWXYB010000018">
    <property type="protein sequence ID" value="MDX5932738.1"/>
    <property type="molecule type" value="Genomic_DNA"/>
</dbReference>
<name>A0AAW9DVM4_ACIAO</name>
<evidence type="ECO:0000256" key="5">
    <source>
        <dbReference type="ARBA" id="ARBA00023136"/>
    </source>
</evidence>
<comment type="similarity">
    <text evidence="2">Belongs to the acetate uptake transporter (AceTr) (TC 2.A.96) family.</text>
</comment>
<dbReference type="RefSeq" id="WP_319615591.1">
    <property type="nucleotide sequence ID" value="NZ_JAWXYB010000018.1"/>
</dbReference>
<dbReference type="Proteomes" id="UP001279553">
    <property type="component" value="Unassembled WGS sequence"/>
</dbReference>
<keyword evidence="4 6" id="KW-1133">Transmembrane helix</keyword>
<feature type="transmembrane region" description="Helical" evidence="6">
    <location>
        <begin position="36"/>
        <end position="55"/>
    </location>
</feature>
<evidence type="ECO:0000256" key="3">
    <source>
        <dbReference type="ARBA" id="ARBA00022692"/>
    </source>
</evidence>
<dbReference type="InterPro" id="IPR051633">
    <property type="entry name" value="AceTr"/>
</dbReference>
<comment type="caution">
    <text evidence="7">The sequence shown here is derived from an EMBL/GenBank/DDBJ whole genome shotgun (WGS) entry which is preliminary data.</text>
</comment>
<evidence type="ECO:0000256" key="4">
    <source>
        <dbReference type="ARBA" id="ARBA00022989"/>
    </source>
</evidence>
<dbReference type="PANTHER" id="PTHR31123:SF4">
    <property type="entry name" value="PROTEIN ALCS"/>
    <property type="match status" value="1"/>
</dbReference>
<keyword evidence="3 6" id="KW-0812">Transmembrane</keyword>
<accession>A0AAW9DVM4</accession>
<protein>
    <submittedName>
        <fullName evidence="7">GPR1/FUN34/YaaH family transporter</fullName>
    </submittedName>
</protein>
<feature type="transmembrane region" description="Helical" evidence="6">
    <location>
        <begin position="95"/>
        <end position="113"/>
    </location>
</feature>
<dbReference type="GO" id="GO:0005886">
    <property type="term" value="C:plasma membrane"/>
    <property type="evidence" value="ECO:0007669"/>
    <property type="project" value="TreeGrafter"/>
</dbReference>